<dbReference type="InterPro" id="IPR012677">
    <property type="entry name" value="Nucleotide-bd_a/b_plait_sf"/>
</dbReference>
<proteinExistence type="predicted"/>
<feature type="domain" description="GBD/FH3" evidence="4">
    <location>
        <begin position="520"/>
        <end position="892"/>
    </location>
</feature>
<dbReference type="SUPFAM" id="SSF101447">
    <property type="entry name" value="Formin homology 2 domain (FH2 domain)"/>
    <property type="match status" value="1"/>
</dbReference>
<feature type="compositionally biased region" description="Low complexity" evidence="2">
    <location>
        <begin position="308"/>
        <end position="326"/>
    </location>
</feature>
<feature type="region of interest" description="Disordered" evidence="2">
    <location>
        <begin position="1583"/>
        <end position="1628"/>
    </location>
</feature>
<protein>
    <submittedName>
        <fullName evidence="6">GL14390</fullName>
    </submittedName>
</protein>
<name>B4GTN6_DROPE</name>
<dbReference type="PANTHER" id="PTHR45725">
    <property type="entry name" value="FORMIN HOMOLOGY 2 FAMILY MEMBER"/>
    <property type="match status" value="1"/>
</dbReference>
<dbReference type="SMART" id="SM01139">
    <property type="entry name" value="Drf_FH3"/>
    <property type="match status" value="1"/>
</dbReference>
<feature type="compositionally biased region" description="Basic and acidic residues" evidence="2">
    <location>
        <begin position="384"/>
        <end position="393"/>
    </location>
</feature>
<dbReference type="Pfam" id="PF06371">
    <property type="entry name" value="Drf_GBD"/>
    <property type="match status" value="1"/>
</dbReference>
<dbReference type="EMBL" id="CH479190">
    <property type="protein sequence ID" value="EDW25906.1"/>
    <property type="molecule type" value="Genomic_DNA"/>
</dbReference>
<dbReference type="InterPro" id="IPR014768">
    <property type="entry name" value="GBD/FH3_dom"/>
</dbReference>
<sequence length="1628" mass="180631">MSSNRRIDSSRSTNRRASKASRKVKEEKPQQLGDSRAAPVTAWKRKLPPPKSQAKKKPKQRERSAAWVGPVTTGVNWVAVLGFPRQALAEVLRCFTDAGTILSVRHTNMGVLLHYTDRMGFAAALELDGTRIGCYRVSVRRLGDCQNALQPPFAFCHSFERLPMLRFLTLQSCPSVVCINEPDTHSANSTEILQQPTPESTLEKKQVQGGAAASLSGNCITINAATAAGGTSAGVTKITITGDTGNNSSSNNSSYESQPPTILKTNHNSSLVSITSLNSCGDLSYSRQGVSPEGGSTATLPLGGGGSNSSHSSHSSPHGSSDTSSGNFQERFDFEHWKGLLSDYNCFHSLYRYWNQCSSSHSSSGTGSGSATKRQSCHPLDAQSRNDHAHEGNNNEAGLGSGLGSGSFYTNNILGYTFGSLPFGFKQQHSQHSQHQQQQQDLDSQSGSSSTLGYKKSSSFYGSANGNETPLQKHYRQQQKRKMPVFRGRRPWCGCFKDDEPPEICVVEGAFTLQTLTPTQPMPSVDELDTKFAELVEELDLTAPNKEAMLSLPAQKKWQIYCSRKQPLDATDGPDGPSALAGHQPPTAEHYIERLKELVVHVSLSPEDSPSHEGASNRLDNHAALVDALKTALRTSTHSFVLRFVELDGLPALLNLLLQLDIRVANSSLHTSLIGCIKALMNNSMGRAHVLAHPTAIDTIARSLAADNIRTKIAALEILGSREFATERTRFQSIVNDLDRSTYAYMDNVNLKTALMSFVNAVLNYGPGQENLEFRLHLRYEFLMLGIQPVIDKLRTHENETLDRHLDFFEMVRAEDEKEFARRFNEEHVDTKSAGSMFELLRRKLSHSPAYPHMLSLLQHMLLLPYTGHCTEHWLLIDRVVQQIVLQVEQRPSSDLIPDPLEDPGKQLKLASESPVHDPDVAPLQIDVGKLVRLLVKEEQLTQARKRADELERENFEVQSRLAKKEQELDLRMQEKEDLETGLARMRERLEKESAQHSQAVQRAQSAEMKAEDLQHRLHSEQQERARLERLVTEGSIPDDQKVAGLTGCNGAVSPPPPPPPMLNAIPPPPAPPMAPAMLPPPPPPCPGAPPPPPSMTPAMTPVAPKVELPKKNVPQPTNPLKSFNWSKLPDAKLQGTVWSELDESKLYNNMELESIDKLFSAYQKNGVPAHDGSYEDLRPTGQKNKQKVLSVIDGRRAQNCTILLSKLKMSDVEISKAILSMDCNEQLQLDMVEQLLKFTPSAEERALLDEHSEDIESLARADRFLYEISKIPHYEQRLKSLHYKKRFMLTVNDLTPRIKSVMEASREVARSRRLRKLLELVLALGNYMNRGARGNASGFRLASLNRLADTKSSAAKGTTLLHYLVQVIEKKFKDLLKLEDDIPHVRGASKVSLGEMDKDIQMLRTGLADVAREIEFHRSSGPAQQGDRFLPVMREFHAQASVRFAELEDKFQDMKTRFDRAVRLFGEDGSVLQPDEFFGIFDSFLGAFAEARHDNESFRRRQEEEEKRAKQEAELKKRTIDRKNKTGLMSSVARNLGLKSSSPTNGGDSPGKGGGDNKGEFDDLISALRTGDVFGEDMAKFKRSRKARVLNGGSGAGGATGNTSPPRHGSLQREESGRERERTVRRQ</sequence>
<evidence type="ECO:0000256" key="2">
    <source>
        <dbReference type="SAM" id="MobiDB-lite"/>
    </source>
</evidence>
<dbReference type="FunFam" id="1.10.238.150:FF:000004">
    <property type="entry name" value="Blast:Disheveled-associated activator of morphogenesis 1"/>
    <property type="match status" value="1"/>
</dbReference>
<dbReference type="SMR" id="B4GTN6"/>
<dbReference type="eggNOG" id="KOG1922">
    <property type="taxonomic scope" value="Eukaryota"/>
</dbReference>
<dbReference type="OMA" id="AMLYFQE"/>
<accession>B4GTN6</accession>
<evidence type="ECO:0000256" key="1">
    <source>
        <dbReference type="SAM" id="Coils"/>
    </source>
</evidence>
<dbReference type="OrthoDB" id="1104827at2759"/>
<dbReference type="Gene3D" id="1.25.10.10">
    <property type="entry name" value="Leucine-rich Repeat Variant"/>
    <property type="match status" value="1"/>
</dbReference>
<evidence type="ECO:0000313" key="7">
    <source>
        <dbReference type="Proteomes" id="UP000008744"/>
    </source>
</evidence>
<dbReference type="Gene3D" id="1.20.58.2220">
    <property type="entry name" value="Formin, FH2 domain"/>
    <property type="match status" value="1"/>
</dbReference>
<keyword evidence="1" id="KW-0175">Coiled coil</keyword>
<feature type="region of interest" description="Disordered" evidence="2">
    <location>
        <begin position="242"/>
        <end position="264"/>
    </location>
</feature>
<feature type="compositionally biased region" description="Low complexity" evidence="2">
    <location>
        <begin position="427"/>
        <end position="459"/>
    </location>
</feature>
<dbReference type="InterPro" id="IPR015425">
    <property type="entry name" value="FH2_Formin"/>
</dbReference>
<feature type="compositionally biased region" description="Basic residues" evidence="2">
    <location>
        <begin position="13"/>
        <end position="22"/>
    </location>
</feature>
<feature type="compositionally biased region" description="Basic and acidic residues" evidence="2">
    <location>
        <begin position="1497"/>
        <end position="1525"/>
    </location>
</feature>
<dbReference type="InterPro" id="IPR042201">
    <property type="entry name" value="FH2_Formin_sf"/>
</dbReference>
<dbReference type="InterPro" id="IPR011989">
    <property type="entry name" value="ARM-like"/>
</dbReference>
<organism evidence="7">
    <name type="scientific">Drosophila persimilis</name>
    <name type="common">Fruit fly</name>
    <dbReference type="NCBI Taxonomy" id="7234"/>
    <lineage>
        <taxon>Eukaryota</taxon>
        <taxon>Metazoa</taxon>
        <taxon>Ecdysozoa</taxon>
        <taxon>Arthropoda</taxon>
        <taxon>Hexapoda</taxon>
        <taxon>Insecta</taxon>
        <taxon>Pterygota</taxon>
        <taxon>Neoptera</taxon>
        <taxon>Endopterygota</taxon>
        <taxon>Diptera</taxon>
        <taxon>Brachycera</taxon>
        <taxon>Muscomorpha</taxon>
        <taxon>Ephydroidea</taxon>
        <taxon>Drosophilidae</taxon>
        <taxon>Drosophila</taxon>
        <taxon>Sophophora</taxon>
    </lineage>
</organism>
<dbReference type="InterPro" id="IPR010473">
    <property type="entry name" value="GTPase-bd"/>
</dbReference>
<dbReference type="InterPro" id="IPR014767">
    <property type="entry name" value="DAD_dom"/>
</dbReference>
<feature type="compositionally biased region" description="Basic and acidic residues" evidence="2">
    <location>
        <begin position="1612"/>
        <end position="1628"/>
    </location>
</feature>
<feature type="compositionally biased region" description="Basic residues" evidence="2">
    <location>
        <begin position="473"/>
        <end position="483"/>
    </location>
</feature>
<feature type="compositionally biased region" description="Basic residues" evidence="2">
    <location>
        <begin position="43"/>
        <end position="60"/>
    </location>
</feature>
<feature type="domain" description="DAD" evidence="3">
    <location>
        <begin position="1556"/>
        <end position="1587"/>
    </location>
</feature>
<keyword evidence="7" id="KW-1185">Reference proteome</keyword>
<feature type="region of interest" description="Disordered" evidence="2">
    <location>
        <begin position="427"/>
        <end position="483"/>
    </location>
</feature>
<evidence type="ECO:0000313" key="6">
    <source>
        <dbReference type="EMBL" id="EDW25906.1"/>
    </source>
</evidence>
<feature type="region of interest" description="Disordered" evidence="2">
    <location>
        <begin position="285"/>
        <end position="327"/>
    </location>
</feature>
<dbReference type="InterPro" id="IPR051425">
    <property type="entry name" value="Formin_Homology"/>
</dbReference>
<dbReference type="STRING" id="7234.B4GTN6"/>
<dbReference type="GO" id="GO:0030838">
    <property type="term" value="P:positive regulation of actin filament polymerization"/>
    <property type="evidence" value="ECO:0007669"/>
    <property type="project" value="TreeGrafter"/>
</dbReference>
<dbReference type="InterPro" id="IPR016024">
    <property type="entry name" value="ARM-type_fold"/>
</dbReference>
<feature type="compositionally biased region" description="Polar residues" evidence="2">
    <location>
        <begin position="285"/>
        <end position="299"/>
    </location>
</feature>
<dbReference type="GO" id="GO:0030036">
    <property type="term" value="P:actin cytoskeleton organization"/>
    <property type="evidence" value="ECO:0007669"/>
    <property type="project" value="InterPro"/>
</dbReference>
<feature type="region of interest" description="Disordered" evidence="2">
    <location>
        <begin position="1497"/>
        <end position="1563"/>
    </location>
</feature>
<dbReference type="InterPro" id="IPR010472">
    <property type="entry name" value="FH3_dom"/>
</dbReference>
<feature type="compositionally biased region" description="Polar residues" evidence="2">
    <location>
        <begin position="255"/>
        <end position="264"/>
    </location>
</feature>
<feature type="region of interest" description="Disordered" evidence="2">
    <location>
        <begin position="364"/>
        <end position="398"/>
    </location>
</feature>
<dbReference type="FunFam" id="1.20.58.2220:FF:000009">
    <property type="entry name" value="Disheveled-associated activator of morphogenesis"/>
    <property type="match status" value="1"/>
</dbReference>
<dbReference type="Gene3D" id="1.10.238.150">
    <property type="entry name" value="Formin, FH3 diaphanous domain"/>
    <property type="match status" value="1"/>
</dbReference>
<feature type="compositionally biased region" description="Polar residues" evidence="2">
    <location>
        <begin position="1528"/>
        <end position="1545"/>
    </location>
</feature>
<evidence type="ECO:0000259" key="4">
    <source>
        <dbReference type="PROSITE" id="PS51232"/>
    </source>
</evidence>
<dbReference type="GO" id="GO:0031267">
    <property type="term" value="F:small GTPase binding"/>
    <property type="evidence" value="ECO:0007669"/>
    <property type="project" value="InterPro"/>
</dbReference>
<evidence type="ECO:0000259" key="5">
    <source>
        <dbReference type="PROSITE" id="PS51444"/>
    </source>
</evidence>
<feature type="domain" description="FH2" evidence="5">
    <location>
        <begin position="1111"/>
        <end position="1515"/>
    </location>
</feature>
<dbReference type="PROSITE" id="PS51231">
    <property type="entry name" value="DAD"/>
    <property type="match status" value="1"/>
</dbReference>
<dbReference type="Pfam" id="PF02181">
    <property type="entry name" value="FH2"/>
    <property type="match status" value="1"/>
</dbReference>
<dbReference type="Proteomes" id="UP000008744">
    <property type="component" value="Unassembled WGS sequence"/>
</dbReference>
<dbReference type="GO" id="GO:0003779">
    <property type="term" value="F:actin binding"/>
    <property type="evidence" value="ECO:0007669"/>
    <property type="project" value="InterPro"/>
</dbReference>
<feature type="compositionally biased region" description="Polar residues" evidence="2">
    <location>
        <begin position="460"/>
        <end position="470"/>
    </location>
</feature>
<dbReference type="PROSITE" id="PS51444">
    <property type="entry name" value="FH2"/>
    <property type="match status" value="1"/>
</dbReference>
<dbReference type="SUPFAM" id="SSF48371">
    <property type="entry name" value="ARM repeat"/>
    <property type="match status" value="1"/>
</dbReference>
<dbReference type="Pfam" id="PF06367">
    <property type="entry name" value="Drf_FH3"/>
    <property type="match status" value="1"/>
</dbReference>
<feature type="coiled-coil region" evidence="1">
    <location>
        <begin position="934"/>
        <end position="1031"/>
    </location>
</feature>
<gene>
    <name evidence="6" type="primary">Dper\GL14390</name>
    <name evidence="6" type="ORF">Dper_GL14390</name>
</gene>
<dbReference type="Gene3D" id="3.30.70.330">
    <property type="match status" value="1"/>
</dbReference>
<dbReference type="PhylomeDB" id="B4GTN6"/>
<dbReference type="PROSITE" id="PS51232">
    <property type="entry name" value="GBD_FH3"/>
    <property type="match status" value="1"/>
</dbReference>
<dbReference type="SMART" id="SM01140">
    <property type="entry name" value="Drf_GBD"/>
    <property type="match status" value="1"/>
</dbReference>
<reference evidence="6 7" key="1">
    <citation type="journal article" date="2007" name="Nature">
        <title>Evolution of genes and genomes on the Drosophila phylogeny.</title>
        <authorList>
            <consortium name="Drosophila 12 Genomes Consortium"/>
            <person name="Clark A.G."/>
            <person name="Eisen M.B."/>
            <person name="Smith D.R."/>
            <person name="Bergman C.M."/>
            <person name="Oliver B."/>
            <person name="Markow T.A."/>
            <person name="Kaufman T.C."/>
            <person name="Kellis M."/>
            <person name="Gelbart W."/>
            <person name="Iyer V.N."/>
            <person name="Pollard D.A."/>
            <person name="Sackton T.B."/>
            <person name="Larracuente A.M."/>
            <person name="Singh N.D."/>
            <person name="Abad J.P."/>
            <person name="Abt D.N."/>
            <person name="Adryan B."/>
            <person name="Aguade M."/>
            <person name="Akashi H."/>
            <person name="Anderson W.W."/>
            <person name="Aquadro C.F."/>
            <person name="Ardell D.H."/>
            <person name="Arguello R."/>
            <person name="Artieri C.G."/>
            <person name="Barbash D.A."/>
            <person name="Barker D."/>
            <person name="Barsanti P."/>
            <person name="Batterham P."/>
            <person name="Batzoglou S."/>
            <person name="Begun D."/>
            <person name="Bhutkar A."/>
            <person name="Blanco E."/>
            <person name="Bosak S.A."/>
            <person name="Bradley R.K."/>
            <person name="Brand A.D."/>
            <person name="Brent M.R."/>
            <person name="Brooks A.N."/>
            <person name="Brown R.H."/>
            <person name="Butlin R.K."/>
            <person name="Caggese C."/>
            <person name="Calvi B.R."/>
            <person name="Bernardo de Carvalho A."/>
            <person name="Caspi A."/>
            <person name="Castrezana S."/>
            <person name="Celniker S.E."/>
            <person name="Chang J.L."/>
            <person name="Chapple C."/>
            <person name="Chatterji S."/>
            <person name="Chinwalla A."/>
            <person name="Civetta A."/>
            <person name="Clifton S.W."/>
            <person name="Comeron J.M."/>
            <person name="Costello J.C."/>
            <person name="Coyne J.A."/>
            <person name="Daub J."/>
            <person name="David R.G."/>
            <person name="Delcher A.L."/>
            <person name="Delehaunty K."/>
            <person name="Do C.B."/>
            <person name="Ebling H."/>
            <person name="Edwards K."/>
            <person name="Eickbush T."/>
            <person name="Evans J.D."/>
            <person name="Filipski A."/>
            <person name="Findeiss S."/>
            <person name="Freyhult E."/>
            <person name="Fulton L."/>
            <person name="Fulton R."/>
            <person name="Garcia A.C."/>
            <person name="Gardiner A."/>
            <person name="Garfield D.A."/>
            <person name="Garvin B.E."/>
            <person name="Gibson G."/>
            <person name="Gilbert D."/>
            <person name="Gnerre S."/>
            <person name="Godfrey J."/>
            <person name="Good R."/>
            <person name="Gotea V."/>
            <person name="Gravely B."/>
            <person name="Greenberg A.J."/>
            <person name="Griffiths-Jones S."/>
            <person name="Gross S."/>
            <person name="Guigo R."/>
            <person name="Gustafson E.A."/>
            <person name="Haerty W."/>
            <person name="Hahn M.W."/>
            <person name="Halligan D.L."/>
            <person name="Halpern A.L."/>
            <person name="Halter G.M."/>
            <person name="Han M.V."/>
            <person name="Heger A."/>
            <person name="Hillier L."/>
            <person name="Hinrichs A.S."/>
            <person name="Holmes I."/>
            <person name="Hoskins R.A."/>
            <person name="Hubisz M.J."/>
            <person name="Hultmark D."/>
            <person name="Huntley M.A."/>
            <person name="Jaffe D.B."/>
            <person name="Jagadeeshan S."/>
            <person name="Jeck W.R."/>
            <person name="Johnson J."/>
            <person name="Jones C.D."/>
            <person name="Jordan W.C."/>
            <person name="Karpen G.H."/>
            <person name="Kataoka E."/>
            <person name="Keightley P.D."/>
            <person name="Kheradpour P."/>
            <person name="Kirkness E.F."/>
            <person name="Koerich L.B."/>
            <person name="Kristiansen K."/>
            <person name="Kudrna D."/>
            <person name="Kulathinal R.J."/>
            <person name="Kumar S."/>
            <person name="Kwok R."/>
            <person name="Lander E."/>
            <person name="Langley C.H."/>
            <person name="Lapoint R."/>
            <person name="Lazzaro B.P."/>
            <person name="Lee S.J."/>
            <person name="Levesque L."/>
            <person name="Li R."/>
            <person name="Lin C.F."/>
            <person name="Lin M.F."/>
            <person name="Lindblad-Toh K."/>
            <person name="Llopart A."/>
            <person name="Long M."/>
            <person name="Low L."/>
            <person name="Lozovsky E."/>
            <person name="Lu J."/>
            <person name="Luo M."/>
            <person name="Machado C.A."/>
            <person name="Makalowski W."/>
            <person name="Marzo M."/>
            <person name="Matsuda M."/>
            <person name="Matzkin L."/>
            <person name="McAllister B."/>
            <person name="McBride C.S."/>
            <person name="McKernan B."/>
            <person name="McKernan K."/>
            <person name="Mendez-Lago M."/>
            <person name="Minx P."/>
            <person name="Mollenhauer M.U."/>
            <person name="Montooth K."/>
            <person name="Mount S.M."/>
            <person name="Mu X."/>
            <person name="Myers E."/>
            <person name="Negre B."/>
            <person name="Newfeld S."/>
            <person name="Nielsen R."/>
            <person name="Noor M.A."/>
            <person name="O'Grady P."/>
            <person name="Pachter L."/>
            <person name="Papaceit M."/>
            <person name="Parisi M.J."/>
            <person name="Parisi M."/>
            <person name="Parts L."/>
            <person name="Pedersen J.S."/>
            <person name="Pesole G."/>
            <person name="Phillippy A.M."/>
            <person name="Ponting C.P."/>
            <person name="Pop M."/>
            <person name="Porcelli D."/>
            <person name="Powell J.R."/>
            <person name="Prohaska S."/>
            <person name="Pruitt K."/>
            <person name="Puig M."/>
            <person name="Quesneville H."/>
            <person name="Ram K.R."/>
            <person name="Rand D."/>
            <person name="Rasmussen M.D."/>
            <person name="Reed L.K."/>
            <person name="Reenan R."/>
            <person name="Reily A."/>
            <person name="Remington K.A."/>
            <person name="Rieger T.T."/>
            <person name="Ritchie M.G."/>
            <person name="Robin C."/>
            <person name="Rogers Y.H."/>
            <person name="Rohde C."/>
            <person name="Rozas J."/>
            <person name="Rubenfield M.J."/>
            <person name="Ruiz A."/>
            <person name="Russo S."/>
            <person name="Salzberg S.L."/>
            <person name="Sanchez-Gracia A."/>
            <person name="Saranga D.J."/>
            <person name="Sato H."/>
            <person name="Schaeffer S.W."/>
            <person name="Schatz M.C."/>
            <person name="Schlenke T."/>
            <person name="Schwartz R."/>
            <person name="Segarra C."/>
            <person name="Singh R.S."/>
            <person name="Sirot L."/>
            <person name="Sirota M."/>
            <person name="Sisneros N.B."/>
            <person name="Smith C.D."/>
            <person name="Smith T.F."/>
            <person name="Spieth J."/>
            <person name="Stage D.E."/>
            <person name="Stark A."/>
            <person name="Stephan W."/>
            <person name="Strausberg R.L."/>
            <person name="Strempel S."/>
            <person name="Sturgill D."/>
            <person name="Sutton G."/>
            <person name="Sutton G.G."/>
            <person name="Tao W."/>
            <person name="Teichmann S."/>
            <person name="Tobari Y.N."/>
            <person name="Tomimura Y."/>
            <person name="Tsolas J.M."/>
            <person name="Valente V.L."/>
            <person name="Venter E."/>
            <person name="Venter J.C."/>
            <person name="Vicario S."/>
            <person name="Vieira F.G."/>
            <person name="Vilella A.J."/>
            <person name="Villasante A."/>
            <person name="Walenz B."/>
            <person name="Wang J."/>
            <person name="Wasserman M."/>
            <person name="Watts T."/>
            <person name="Wilson D."/>
            <person name="Wilson R.K."/>
            <person name="Wing R.A."/>
            <person name="Wolfner M.F."/>
            <person name="Wong A."/>
            <person name="Wong G.K."/>
            <person name="Wu C.I."/>
            <person name="Wu G."/>
            <person name="Yamamoto D."/>
            <person name="Yang H.P."/>
            <person name="Yang S.P."/>
            <person name="Yorke J.A."/>
            <person name="Yoshida K."/>
            <person name="Zdobnov E."/>
            <person name="Zhang P."/>
            <person name="Zhang Y."/>
            <person name="Zimin A.V."/>
            <person name="Baldwin J."/>
            <person name="Abdouelleil A."/>
            <person name="Abdulkadir J."/>
            <person name="Abebe A."/>
            <person name="Abera B."/>
            <person name="Abreu J."/>
            <person name="Acer S.C."/>
            <person name="Aftuck L."/>
            <person name="Alexander A."/>
            <person name="An P."/>
            <person name="Anderson E."/>
            <person name="Anderson S."/>
            <person name="Arachi H."/>
            <person name="Azer M."/>
            <person name="Bachantsang P."/>
            <person name="Barry A."/>
            <person name="Bayul T."/>
            <person name="Berlin A."/>
            <person name="Bessette D."/>
            <person name="Bloom T."/>
            <person name="Blye J."/>
            <person name="Boguslavskiy L."/>
            <person name="Bonnet C."/>
            <person name="Boukhgalter B."/>
            <person name="Bourzgui I."/>
            <person name="Brown A."/>
            <person name="Cahill P."/>
            <person name="Channer S."/>
            <person name="Cheshatsang Y."/>
            <person name="Chuda L."/>
            <person name="Citroen M."/>
            <person name="Collymore A."/>
            <person name="Cooke P."/>
            <person name="Costello M."/>
            <person name="D'Aco K."/>
            <person name="Daza R."/>
            <person name="De Haan G."/>
            <person name="DeGray S."/>
            <person name="DeMaso C."/>
            <person name="Dhargay N."/>
            <person name="Dooley K."/>
            <person name="Dooley E."/>
            <person name="Doricent M."/>
            <person name="Dorje P."/>
            <person name="Dorjee K."/>
            <person name="Dupes A."/>
            <person name="Elong R."/>
            <person name="Falk J."/>
            <person name="Farina A."/>
            <person name="Faro S."/>
            <person name="Ferguson D."/>
            <person name="Fisher S."/>
            <person name="Foley C.D."/>
            <person name="Franke A."/>
            <person name="Friedrich D."/>
            <person name="Gadbois L."/>
            <person name="Gearin G."/>
            <person name="Gearin C.R."/>
            <person name="Giannoukos G."/>
            <person name="Goode T."/>
            <person name="Graham J."/>
            <person name="Grandbois E."/>
            <person name="Grewal S."/>
            <person name="Gyaltsen K."/>
            <person name="Hafez N."/>
            <person name="Hagos B."/>
            <person name="Hall J."/>
            <person name="Henson C."/>
            <person name="Hollinger A."/>
            <person name="Honan T."/>
            <person name="Huard M.D."/>
            <person name="Hughes L."/>
            <person name="Hurhula B."/>
            <person name="Husby M.E."/>
            <person name="Kamat A."/>
            <person name="Kanga B."/>
            <person name="Kashin S."/>
            <person name="Khazanovich D."/>
            <person name="Kisner P."/>
            <person name="Lance K."/>
            <person name="Lara M."/>
            <person name="Lee W."/>
            <person name="Lennon N."/>
            <person name="Letendre F."/>
            <person name="LeVine R."/>
            <person name="Lipovsky A."/>
            <person name="Liu X."/>
            <person name="Liu J."/>
            <person name="Liu S."/>
            <person name="Lokyitsang T."/>
            <person name="Lokyitsang Y."/>
            <person name="Lubonja R."/>
            <person name="Lui A."/>
            <person name="MacDonald P."/>
            <person name="Magnisalis V."/>
            <person name="Maru K."/>
            <person name="Matthews C."/>
            <person name="McCusker W."/>
            <person name="McDonough S."/>
            <person name="Mehta T."/>
            <person name="Meldrim J."/>
            <person name="Meneus L."/>
            <person name="Mihai O."/>
            <person name="Mihalev A."/>
            <person name="Mihova T."/>
            <person name="Mittelman R."/>
            <person name="Mlenga V."/>
            <person name="Montmayeur A."/>
            <person name="Mulrain L."/>
            <person name="Navidi A."/>
            <person name="Naylor J."/>
            <person name="Negash T."/>
            <person name="Nguyen T."/>
            <person name="Nguyen N."/>
            <person name="Nicol R."/>
            <person name="Norbu C."/>
            <person name="Norbu N."/>
            <person name="Novod N."/>
            <person name="O'Neill B."/>
            <person name="Osman S."/>
            <person name="Markiewicz E."/>
            <person name="Oyono O.L."/>
            <person name="Patti C."/>
            <person name="Phunkhang P."/>
            <person name="Pierre F."/>
            <person name="Priest M."/>
            <person name="Raghuraman S."/>
            <person name="Rege F."/>
            <person name="Reyes R."/>
            <person name="Rise C."/>
            <person name="Rogov P."/>
            <person name="Ross K."/>
            <person name="Ryan E."/>
            <person name="Settipalli S."/>
            <person name="Shea T."/>
            <person name="Sherpa N."/>
            <person name="Shi L."/>
            <person name="Shih D."/>
            <person name="Sparrow T."/>
            <person name="Spaulding J."/>
            <person name="Stalker J."/>
            <person name="Stange-Thomann N."/>
            <person name="Stavropoulos S."/>
            <person name="Stone C."/>
            <person name="Strader C."/>
            <person name="Tesfaye S."/>
            <person name="Thomson T."/>
            <person name="Thoulutsang Y."/>
            <person name="Thoulutsang D."/>
            <person name="Topham K."/>
            <person name="Topping I."/>
            <person name="Tsamla T."/>
            <person name="Vassiliev H."/>
            <person name="Vo A."/>
            <person name="Wangchuk T."/>
            <person name="Wangdi T."/>
            <person name="Weiand M."/>
            <person name="Wilkinson J."/>
            <person name="Wilson A."/>
            <person name="Yadav S."/>
            <person name="Young G."/>
            <person name="Yu Q."/>
            <person name="Zembek L."/>
            <person name="Zhong D."/>
            <person name="Zimmer A."/>
            <person name="Zwirko Z."/>
            <person name="Jaffe D.B."/>
            <person name="Alvarez P."/>
            <person name="Brockman W."/>
            <person name="Butler J."/>
            <person name="Chin C."/>
            <person name="Gnerre S."/>
            <person name="Grabherr M."/>
            <person name="Kleber M."/>
            <person name="Mauceli E."/>
            <person name="MacCallum I."/>
        </authorList>
    </citation>
    <scope>NUCLEOTIDE SEQUENCE [LARGE SCALE GENOMIC DNA]</scope>
    <source>
        <strain evidence="7">MSH-3 / Tucson 14011-0111.49</strain>
    </source>
</reference>
<evidence type="ECO:0000259" key="3">
    <source>
        <dbReference type="PROSITE" id="PS51231"/>
    </source>
</evidence>
<dbReference type="PANTHER" id="PTHR45725:SF1">
    <property type="entry name" value="DISHEVELLED ASSOCIATED ACTIVATOR OF MORPHOGENESIS, ISOFORM D"/>
    <property type="match status" value="1"/>
</dbReference>
<dbReference type="SMART" id="SM00498">
    <property type="entry name" value="FH2"/>
    <property type="match status" value="1"/>
</dbReference>
<dbReference type="HOGENOM" id="CLU_002356_1_1_1"/>
<feature type="region of interest" description="Disordered" evidence="2">
    <location>
        <begin position="1"/>
        <end position="66"/>
    </location>
</feature>